<feature type="compositionally biased region" description="Acidic residues" evidence="1">
    <location>
        <begin position="225"/>
        <end position="235"/>
    </location>
</feature>
<organism evidence="2 3">
    <name type="scientific">Smittium culicis</name>
    <dbReference type="NCBI Taxonomy" id="133412"/>
    <lineage>
        <taxon>Eukaryota</taxon>
        <taxon>Fungi</taxon>
        <taxon>Fungi incertae sedis</taxon>
        <taxon>Zoopagomycota</taxon>
        <taxon>Kickxellomycotina</taxon>
        <taxon>Harpellomycetes</taxon>
        <taxon>Harpellales</taxon>
        <taxon>Legeriomycetaceae</taxon>
        <taxon>Smittium</taxon>
    </lineage>
</organism>
<feature type="region of interest" description="Disordered" evidence="1">
    <location>
        <begin position="159"/>
        <end position="179"/>
    </location>
</feature>
<feature type="compositionally biased region" description="Polar residues" evidence="1">
    <location>
        <begin position="201"/>
        <end position="212"/>
    </location>
</feature>
<accession>A0A1R1Y4P7</accession>
<dbReference type="AlphaFoldDB" id="A0A1R1Y4P7"/>
<evidence type="ECO:0000313" key="2">
    <source>
        <dbReference type="EMBL" id="OMJ21810.1"/>
    </source>
</evidence>
<dbReference type="Proteomes" id="UP000187283">
    <property type="component" value="Unassembled WGS sequence"/>
</dbReference>
<evidence type="ECO:0000256" key="1">
    <source>
        <dbReference type="SAM" id="MobiDB-lite"/>
    </source>
</evidence>
<feature type="compositionally biased region" description="Basic and acidic residues" evidence="1">
    <location>
        <begin position="213"/>
        <end position="224"/>
    </location>
</feature>
<reference evidence="2 3" key="1">
    <citation type="submission" date="2017-01" db="EMBL/GenBank/DDBJ databases">
        <authorList>
            <person name="Mah S.A."/>
            <person name="Swanson W.J."/>
            <person name="Moy G.W."/>
            <person name="Vacquier V.D."/>
        </authorList>
    </citation>
    <scope>NUCLEOTIDE SEQUENCE [LARGE SCALE GENOMIC DNA]</scope>
    <source>
        <strain evidence="2 3">GSMNP</strain>
    </source>
</reference>
<keyword evidence="3" id="KW-1185">Reference proteome</keyword>
<feature type="region of interest" description="Disordered" evidence="1">
    <location>
        <begin position="1"/>
        <end position="68"/>
    </location>
</feature>
<sequence>MRPDPYKQKKSLQYQKKINSSKESASVSPTKITKAGQNTTNSTSIHNKKPTLERPANYKKDETADSQAYKKIDDTEEEVKELLKYIHTKTHENVDVSSGFFKKEEANLSEFQKLSEQDEEDDCYANFHPKNSFPEANQSLVPNLNNKLKQTRIKNGTGVAQNHLNKDHPFPGISTKESGNLAASIAQPLAFENSFSDKNKNSQMLDSINNSSEFKESESGRDSLDELESWLDDVL</sequence>
<protein>
    <submittedName>
        <fullName evidence="2">Uncharacterized protein</fullName>
    </submittedName>
</protein>
<feature type="region of interest" description="Disordered" evidence="1">
    <location>
        <begin position="195"/>
        <end position="235"/>
    </location>
</feature>
<name>A0A1R1Y4P7_9FUNG</name>
<feature type="region of interest" description="Disordered" evidence="1">
    <location>
        <begin position="113"/>
        <end position="139"/>
    </location>
</feature>
<dbReference type="EMBL" id="LSSN01000914">
    <property type="protein sequence ID" value="OMJ21810.1"/>
    <property type="molecule type" value="Genomic_DNA"/>
</dbReference>
<dbReference type="OrthoDB" id="10535069at2759"/>
<feature type="compositionally biased region" description="Polar residues" evidence="1">
    <location>
        <begin position="21"/>
        <end position="45"/>
    </location>
</feature>
<feature type="compositionally biased region" description="Basic and acidic residues" evidence="1">
    <location>
        <begin position="50"/>
        <end position="68"/>
    </location>
</feature>
<evidence type="ECO:0000313" key="3">
    <source>
        <dbReference type="Proteomes" id="UP000187283"/>
    </source>
</evidence>
<comment type="caution">
    <text evidence="2">The sequence shown here is derived from an EMBL/GenBank/DDBJ whole genome shotgun (WGS) entry which is preliminary data.</text>
</comment>
<proteinExistence type="predicted"/>
<gene>
    <name evidence="2" type="ORF">AYI70_g3252</name>
</gene>